<evidence type="ECO:0000256" key="2">
    <source>
        <dbReference type="SAM" id="Phobius"/>
    </source>
</evidence>
<comment type="caution">
    <text evidence="4">The sequence shown here is derived from an EMBL/GenBank/DDBJ whole genome shotgun (WGS) entry which is preliminary data.</text>
</comment>
<dbReference type="EMBL" id="JACEEZ010018852">
    <property type="protein sequence ID" value="KAG0716463.1"/>
    <property type="molecule type" value="Genomic_DNA"/>
</dbReference>
<evidence type="ECO:0000256" key="1">
    <source>
        <dbReference type="ARBA" id="ARBA00008685"/>
    </source>
</evidence>
<feature type="domain" description="Ionotropic glutamate receptor C-terminal" evidence="3">
    <location>
        <begin position="2"/>
        <end position="70"/>
    </location>
</feature>
<dbReference type="Pfam" id="PF00060">
    <property type="entry name" value="Lig_chan"/>
    <property type="match status" value="1"/>
</dbReference>
<dbReference type="OrthoDB" id="6360666at2759"/>
<accession>A0A8J5C3R9</accession>
<comment type="similarity">
    <text evidence="1">Belongs to the glutamate-gated ion channel (TC 1.A.10.1) family.</text>
</comment>
<dbReference type="Gene3D" id="1.10.287.70">
    <property type="match status" value="1"/>
</dbReference>
<keyword evidence="5" id="KW-1185">Reference proteome</keyword>
<organism evidence="4 5">
    <name type="scientific">Chionoecetes opilio</name>
    <name type="common">Atlantic snow crab</name>
    <name type="synonym">Cancer opilio</name>
    <dbReference type="NCBI Taxonomy" id="41210"/>
    <lineage>
        <taxon>Eukaryota</taxon>
        <taxon>Metazoa</taxon>
        <taxon>Ecdysozoa</taxon>
        <taxon>Arthropoda</taxon>
        <taxon>Crustacea</taxon>
        <taxon>Multicrustacea</taxon>
        <taxon>Malacostraca</taxon>
        <taxon>Eumalacostraca</taxon>
        <taxon>Eucarida</taxon>
        <taxon>Decapoda</taxon>
        <taxon>Pleocyemata</taxon>
        <taxon>Brachyura</taxon>
        <taxon>Eubrachyura</taxon>
        <taxon>Majoidea</taxon>
        <taxon>Majidae</taxon>
        <taxon>Chionoecetes</taxon>
    </lineage>
</organism>
<proteinExistence type="inferred from homology"/>
<evidence type="ECO:0000313" key="5">
    <source>
        <dbReference type="Proteomes" id="UP000770661"/>
    </source>
</evidence>
<name>A0A8J5C3R9_CHIOP</name>
<dbReference type="GO" id="GO:0016020">
    <property type="term" value="C:membrane"/>
    <property type="evidence" value="ECO:0007669"/>
    <property type="project" value="InterPro"/>
</dbReference>
<protein>
    <recommendedName>
        <fullName evidence="3">Ionotropic glutamate receptor C-terminal domain-containing protein</fullName>
    </recommendedName>
</protein>
<feature type="transmembrane region" description="Helical" evidence="2">
    <location>
        <begin position="27"/>
        <end position="45"/>
    </location>
</feature>
<reference evidence="4" key="1">
    <citation type="submission" date="2020-07" db="EMBL/GenBank/DDBJ databases">
        <title>The High-quality genome of the commercially important snow crab, Chionoecetes opilio.</title>
        <authorList>
            <person name="Jeong J.-H."/>
            <person name="Ryu S."/>
        </authorList>
    </citation>
    <scope>NUCLEOTIDE SEQUENCE</scope>
    <source>
        <strain evidence="4">MADBK_172401_WGS</strain>
        <tissue evidence="4">Digestive gland</tissue>
    </source>
</reference>
<gene>
    <name evidence="4" type="ORF">GWK47_009649</name>
</gene>
<evidence type="ECO:0000259" key="3">
    <source>
        <dbReference type="Pfam" id="PF00060"/>
    </source>
</evidence>
<keyword evidence="2" id="KW-0472">Membrane</keyword>
<dbReference type="InterPro" id="IPR001320">
    <property type="entry name" value="Iontro_rcpt_C"/>
</dbReference>
<keyword evidence="2" id="KW-1133">Transmembrane helix</keyword>
<dbReference type="GO" id="GO:0015276">
    <property type="term" value="F:ligand-gated monoatomic ion channel activity"/>
    <property type="evidence" value="ECO:0007669"/>
    <property type="project" value="InterPro"/>
</dbReference>
<dbReference type="Proteomes" id="UP000770661">
    <property type="component" value="Unassembled WGS sequence"/>
</dbReference>
<sequence>MTSLLWSMAVLLGQSVRWVHGTASLRVVAGVWFMTSLIIAIVYRSNLKAMLIMPRIHLPFDNLEELYQSQYLLYTTETSVSHRAVMNGFCYEYVMQGDRLLEGLSQALGFPKGSPLRPKVDAM</sequence>
<dbReference type="AlphaFoldDB" id="A0A8J5C3R9"/>
<keyword evidence="2" id="KW-0812">Transmembrane</keyword>
<evidence type="ECO:0000313" key="4">
    <source>
        <dbReference type="EMBL" id="KAG0716463.1"/>
    </source>
</evidence>